<organism evidence="1 2">
    <name type="scientific">Bradyrhizobium diazoefficiens</name>
    <dbReference type="NCBI Taxonomy" id="1355477"/>
    <lineage>
        <taxon>Bacteria</taxon>
        <taxon>Pseudomonadati</taxon>
        <taxon>Pseudomonadota</taxon>
        <taxon>Alphaproteobacteria</taxon>
        <taxon>Hyphomicrobiales</taxon>
        <taxon>Nitrobacteraceae</taxon>
        <taxon>Bradyrhizobium</taxon>
    </lineage>
</organism>
<reference evidence="1 2" key="1">
    <citation type="submission" date="2014-11" db="EMBL/GenBank/DDBJ databases">
        <title>Symbiosis island explosion on the genome of extra-slow-growing strains of soybean bradyrhizobia with massive insertion sequences.</title>
        <authorList>
            <person name="Iida T."/>
            <person name="Minamisawa K."/>
        </authorList>
    </citation>
    <scope>NUCLEOTIDE SEQUENCE [LARGE SCALE GENOMIC DNA]</scope>
    <source>
        <strain evidence="1 2">NK6</strain>
    </source>
</reference>
<dbReference type="EMBL" id="AP014685">
    <property type="protein sequence ID" value="BAR53911.1"/>
    <property type="molecule type" value="Genomic_DNA"/>
</dbReference>
<accession>A0A0E4BKD8</accession>
<proteinExistence type="predicted"/>
<gene>
    <name evidence="1" type="ORF">NK6_726</name>
</gene>
<sequence>MAGVRQFIFISTVLVHGRSNDGCTPFSEKTL</sequence>
<evidence type="ECO:0000313" key="1">
    <source>
        <dbReference type="EMBL" id="BAR53911.1"/>
    </source>
</evidence>
<evidence type="ECO:0000313" key="2">
    <source>
        <dbReference type="Proteomes" id="UP000063308"/>
    </source>
</evidence>
<dbReference type="AlphaFoldDB" id="A0A0E4BKD8"/>
<dbReference type="Proteomes" id="UP000063308">
    <property type="component" value="Chromosome"/>
</dbReference>
<protein>
    <submittedName>
        <fullName evidence="1">Uncharacterized protein</fullName>
    </submittedName>
</protein>
<name>A0A0E4BKD8_9BRAD</name>